<dbReference type="EMBL" id="JACHKZ010000010">
    <property type="protein sequence ID" value="MBB6578007.1"/>
    <property type="molecule type" value="Genomic_DNA"/>
</dbReference>
<dbReference type="Gene3D" id="3.30.2000.30">
    <property type="match status" value="1"/>
</dbReference>
<protein>
    <recommendedName>
        <fullName evidence="3">DUF3168 domain-containing protein</fullName>
    </recommendedName>
</protein>
<dbReference type="InterPro" id="IPR021508">
    <property type="entry name" value="Gp17-like"/>
</dbReference>
<evidence type="ECO:0008006" key="3">
    <source>
        <dbReference type="Google" id="ProtNLM"/>
    </source>
</evidence>
<dbReference type="InterPro" id="IPR053745">
    <property type="entry name" value="Viral_Tail_Comp_sf"/>
</dbReference>
<reference evidence="1 2" key="1">
    <citation type="submission" date="2020-08" db="EMBL/GenBank/DDBJ databases">
        <title>Functional genomics of gut bacteria from endangered species of beetles.</title>
        <authorList>
            <person name="Carlos-Shanley C."/>
        </authorList>
    </citation>
    <scope>NUCLEOTIDE SEQUENCE [LARGE SCALE GENOMIC DNA]</scope>
    <source>
        <strain evidence="1 2">S00124</strain>
    </source>
</reference>
<proteinExistence type="predicted"/>
<name>A0ABR6RFR3_9BURK</name>
<dbReference type="RefSeq" id="WP_184708040.1">
    <property type="nucleotide sequence ID" value="NZ_JACHKZ010000010.1"/>
</dbReference>
<gene>
    <name evidence="1" type="ORF">HNP33_002075</name>
</gene>
<organism evidence="1 2">
    <name type="scientific">Comamonas odontotermitis</name>
    <dbReference type="NCBI Taxonomy" id="379895"/>
    <lineage>
        <taxon>Bacteria</taxon>
        <taxon>Pseudomonadati</taxon>
        <taxon>Pseudomonadota</taxon>
        <taxon>Betaproteobacteria</taxon>
        <taxon>Burkholderiales</taxon>
        <taxon>Comamonadaceae</taxon>
        <taxon>Comamonas</taxon>
    </lineage>
</organism>
<dbReference type="Proteomes" id="UP000562492">
    <property type="component" value="Unassembled WGS sequence"/>
</dbReference>
<comment type="caution">
    <text evidence="1">The sequence shown here is derived from an EMBL/GenBank/DDBJ whole genome shotgun (WGS) entry which is preliminary data.</text>
</comment>
<keyword evidence="2" id="KW-1185">Reference proteome</keyword>
<evidence type="ECO:0000313" key="1">
    <source>
        <dbReference type="EMBL" id="MBB6578007.1"/>
    </source>
</evidence>
<accession>A0ABR6RFR3</accession>
<dbReference type="Pfam" id="PF11367">
    <property type="entry name" value="Tail_completion_gp17"/>
    <property type="match status" value="1"/>
</dbReference>
<evidence type="ECO:0000313" key="2">
    <source>
        <dbReference type="Proteomes" id="UP000562492"/>
    </source>
</evidence>
<sequence length="138" mass="14713">MSAPNAIKVVMALLKADAAMTALVPVNRYYLGSIPQASSLPALALSNVSDNDRATLSGDESTVIETGRVQVTVSAKDYPTKELLIGAVRKACENKRGLVNGMTVHNVRHAGIGPDLDNEDAGIFGRTIDFMVTSKRDR</sequence>